<keyword evidence="2 5" id="KW-0645">Protease</keyword>
<dbReference type="CDD" id="cd07560">
    <property type="entry name" value="Peptidase_S41_CPP"/>
    <property type="match status" value="1"/>
</dbReference>
<dbReference type="SUPFAM" id="SSF50156">
    <property type="entry name" value="PDZ domain-like"/>
    <property type="match status" value="1"/>
</dbReference>
<dbReference type="GO" id="GO:0007165">
    <property type="term" value="P:signal transduction"/>
    <property type="evidence" value="ECO:0007669"/>
    <property type="project" value="TreeGrafter"/>
</dbReference>
<keyword evidence="7" id="KW-1133">Transmembrane helix</keyword>
<dbReference type="EMBL" id="BNJK01000001">
    <property type="protein sequence ID" value="GHO91293.1"/>
    <property type="molecule type" value="Genomic_DNA"/>
</dbReference>
<evidence type="ECO:0000256" key="6">
    <source>
        <dbReference type="SAM" id="MobiDB-lite"/>
    </source>
</evidence>
<keyword evidence="7" id="KW-0472">Membrane</keyword>
<evidence type="ECO:0000256" key="5">
    <source>
        <dbReference type="RuleBase" id="RU004404"/>
    </source>
</evidence>
<dbReference type="GO" id="GO:0004175">
    <property type="term" value="F:endopeptidase activity"/>
    <property type="evidence" value="ECO:0007669"/>
    <property type="project" value="TreeGrafter"/>
</dbReference>
<feature type="transmembrane region" description="Helical" evidence="7">
    <location>
        <begin position="63"/>
        <end position="83"/>
    </location>
</feature>
<dbReference type="Pfam" id="PF03572">
    <property type="entry name" value="Peptidase_S41"/>
    <property type="match status" value="1"/>
</dbReference>
<dbReference type="InterPro" id="IPR036034">
    <property type="entry name" value="PDZ_sf"/>
</dbReference>
<comment type="similarity">
    <text evidence="1 5">Belongs to the peptidase S41A family.</text>
</comment>
<feature type="region of interest" description="Disordered" evidence="6">
    <location>
        <begin position="1"/>
        <end position="45"/>
    </location>
</feature>
<evidence type="ECO:0000313" key="10">
    <source>
        <dbReference type="Proteomes" id="UP000597444"/>
    </source>
</evidence>
<dbReference type="CDD" id="cd06782">
    <property type="entry name" value="cpPDZ_CPP-like"/>
    <property type="match status" value="1"/>
</dbReference>
<dbReference type="InterPro" id="IPR004447">
    <property type="entry name" value="Peptidase_S41A"/>
</dbReference>
<reference evidence="9" key="1">
    <citation type="submission" date="2020-10" db="EMBL/GenBank/DDBJ databases">
        <title>Taxonomic study of unclassified bacteria belonging to the class Ktedonobacteria.</title>
        <authorList>
            <person name="Yabe S."/>
            <person name="Wang C.M."/>
            <person name="Zheng Y."/>
            <person name="Sakai Y."/>
            <person name="Cavaletti L."/>
            <person name="Monciardini P."/>
            <person name="Donadio S."/>
        </authorList>
    </citation>
    <scope>NUCLEOTIDE SEQUENCE</scope>
    <source>
        <strain evidence="9">ID150040</strain>
    </source>
</reference>
<dbReference type="Gene3D" id="3.90.226.10">
    <property type="entry name" value="2-enoyl-CoA Hydratase, Chain A, domain 1"/>
    <property type="match status" value="1"/>
</dbReference>
<dbReference type="RefSeq" id="WP_220202193.1">
    <property type="nucleotide sequence ID" value="NZ_BNJK01000001.1"/>
</dbReference>
<evidence type="ECO:0000313" key="9">
    <source>
        <dbReference type="EMBL" id="GHO91293.1"/>
    </source>
</evidence>
<proteinExistence type="inferred from homology"/>
<evidence type="ECO:0000256" key="4">
    <source>
        <dbReference type="ARBA" id="ARBA00022825"/>
    </source>
</evidence>
<evidence type="ECO:0000256" key="7">
    <source>
        <dbReference type="SAM" id="Phobius"/>
    </source>
</evidence>
<feature type="compositionally biased region" description="Basic and acidic residues" evidence="6">
    <location>
        <begin position="1"/>
        <end position="14"/>
    </location>
</feature>
<dbReference type="PANTHER" id="PTHR32060">
    <property type="entry name" value="TAIL-SPECIFIC PROTEASE"/>
    <property type="match status" value="1"/>
</dbReference>
<evidence type="ECO:0000256" key="3">
    <source>
        <dbReference type="ARBA" id="ARBA00022801"/>
    </source>
</evidence>
<dbReference type="InterPro" id="IPR001478">
    <property type="entry name" value="PDZ"/>
</dbReference>
<feature type="domain" description="PDZ" evidence="8">
    <location>
        <begin position="161"/>
        <end position="223"/>
    </location>
</feature>
<keyword evidence="7" id="KW-0812">Transmembrane</keyword>
<dbReference type="GO" id="GO:0006508">
    <property type="term" value="P:proteolysis"/>
    <property type="evidence" value="ECO:0007669"/>
    <property type="project" value="UniProtKB-KW"/>
</dbReference>
<feature type="compositionally biased region" description="Polar residues" evidence="6">
    <location>
        <begin position="32"/>
        <end position="45"/>
    </location>
</feature>
<organism evidence="9 10">
    <name type="scientific">Reticulibacter mediterranei</name>
    <dbReference type="NCBI Taxonomy" id="2778369"/>
    <lineage>
        <taxon>Bacteria</taxon>
        <taxon>Bacillati</taxon>
        <taxon>Chloroflexota</taxon>
        <taxon>Ktedonobacteria</taxon>
        <taxon>Ktedonobacterales</taxon>
        <taxon>Reticulibacteraceae</taxon>
        <taxon>Reticulibacter</taxon>
    </lineage>
</organism>
<keyword evidence="10" id="KW-1185">Reference proteome</keyword>
<dbReference type="FunFam" id="2.30.42.10:FF:000063">
    <property type="entry name" value="Peptidase, S41 family"/>
    <property type="match status" value="1"/>
</dbReference>
<dbReference type="PANTHER" id="PTHR32060:SF30">
    <property type="entry name" value="CARBOXY-TERMINAL PROCESSING PROTEASE CTPA"/>
    <property type="match status" value="1"/>
</dbReference>
<dbReference type="SMART" id="SM00228">
    <property type="entry name" value="PDZ"/>
    <property type="match status" value="1"/>
</dbReference>
<dbReference type="Gene3D" id="3.30.750.44">
    <property type="match status" value="1"/>
</dbReference>
<evidence type="ECO:0000256" key="1">
    <source>
        <dbReference type="ARBA" id="ARBA00009179"/>
    </source>
</evidence>
<name>A0A8J3ID33_9CHLR</name>
<dbReference type="GO" id="GO:0030288">
    <property type="term" value="C:outer membrane-bounded periplasmic space"/>
    <property type="evidence" value="ECO:0007669"/>
    <property type="project" value="TreeGrafter"/>
</dbReference>
<dbReference type="SMART" id="SM00245">
    <property type="entry name" value="TSPc"/>
    <property type="match status" value="1"/>
</dbReference>
<dbReference type="InterPro" id="IPR041489">
    <property type="entry name" value="PDZ_6"/>
</dbReference>
<keyword evidence="4 5" id="KW-0720">Serine protease</keyword>
<comment type="caution">
    <text evidence="9">The sequence shown here is derived from an EMBL/GenBank/DDBJ whole genome shotgun (WGS) entry which is preliminary data.</text>
</comment>
<dbReference type="Proteomes" id="UP000597444">
    <property type="component" value="Unassembled WGS sequence"/>
</dbReference>
<dbReference type="PROSITE" id="PS50106">
    <property type="entry name" value="PDZ"/>
    <property type="match status" value="1"/>
</dbReference>
<protein>
    <submittedName>
        <fullName evidence="9">Carboxyl-terminal processing protease</fullName>
    </submittedName>
</protein>
<gene>
    <name evidence="9" type="ORF">KSF_013410</name>
</gene>
<dbReference type="Pfam" id="PF17820">
    <property type="entry name" value="PDZ_6"/>
    <property type="match status" value="1"/>
</dbReference>
<accession>A0A8J3ID33</accession>
<keyword evidence="3 5" id="KW-0378">Hydrolase</keyword>
<dbReference type="InterPro" id="IPR005151">
    <property type="entry name" value="Tail-specific_protease"/>
</dbReference>
<dbReference type="AlphaFoldDB" id="A0A8J3ID33"/>
<dbReference type="NCBIfam" id="TIGR00225">
    <property type="entry name" value="prc"/>
    <property type="match status" value="1"/>
</dbReference>
<dbReference type="Gene3D" id="2.30.42.10">
    <property type="match status" value="1"/>
</dbReference>
<dbReference type="InterPro" id="IPR029045">
    <property type="entry name" value="ClpP/crotonase-like_dom_sf"/>
</dbReference>
<sequence>MSRYDDPRWYEEQHVNPGDSPQPAYDDFDQYGHNNTPRGEDNQQNGRVLEPYEATRNSRLARIVGQLLALIALVIIAFCGGWFSHQYFSNSFQANDQSKSYAQLFQQAWTTVDQNYVDRKQVDYKAMSYAAIQAMVDSLKDKGHTRFLTPEQVKNENQQLSGKFTGIGIYLRQDTDSKQLIITGTIPGSPAEKASLKRGDVILSVNGTDVKGKDVNGVSSLIQGKEGSDVSLTVQRPGVAQPITVTLKRAVIQVPNVIMHYIAESHIAHIQVVQFSDNTSAQLKSALAEAKGKGATKIILDLRDNPGGYLNEAVNTASLFMKDGTVLLEQDSSGKQTPILVTGNAVNTTDTLVVLINGNSASAAEIVSGALHDNKRATLIGETTFGTGTVLQQFTLSDGSALLLGTQEWLTPKGHFIRENGIAPDITVKLPTNATQITPGDENNGNMTLQQILNGGDTQLTAAIKYLQNH</sequence>
<evidence type="ECO:0000259" key="8">
    <source>
        <dbReference type="PROSITE" id="PS50106"/>
    </source>
</evidence>
<dbReference type="SUPFAM" id="SSF52096">
    <property type="entry name" value="ClpP/crotonase"/>
    <property type="match status" value="1"/>
</dbReference>
<dbReference type="GO" id="GO:0008236">
    <property type="term" value="F:serine-type peptidase activity"/>
    <property type="evidence" value="ECO:0007669"/>
    <property type="project" value="UniProtKB-KW"/>
</dbReference>
<evidence type="ECO:0000256" key="2">
    <source>
        <dbReference type="ARBA" id="ARBA00022670"/>
    </source>
</evidence>